<dbReference type="SUPFAM" id="SSF53850">
    <property type="entry name" value="Periplasmic binding protein-like II"/>
    <property type="match status" value="1"/>
</dbReference>
<evidence type="ECO:0000256" key="1">
    <source>
        <dbReference type="ARBA" id="ARBA00009437"/>
    </source>
</evidence>
<accession>A0ABS2P9X7</accession>
<dbReference type="Gene3D" id="1.10.10.10">
    <property type="entry name" value="Winged helix-like DNA-binding domain superfamily/Winged helix DNA-binding domain"/>
    <property type="match status" value="1"/>
</dbReference>
<dbReference type="InterPro" id="IPR005119">
    <property type="entry name" value="LysR_subst-bd"/>
</dbReference>
<dbReference type="SUPFAM" id="SSF46785">
    <property type="entry name" value="Winged helix' DNA-binding domain"/>
    <property type="match status" value="1"/>
</dbReference>
<evidence type="ECO:0000313" key="6">
    <source>
        <dbReference type="EMBL" id="MBM7632209.1"/>
    </source>
</evidence>
<protein>
    <submittedName>
        <fullName evidence="6">DNA-binding transcriptional LysR family regulator</fullName>
    </submittedName>
</protein>
<reference evidence="6 7" key="1">
    <citation type="submission" date="2021-01" db="EMBL/GenBank/DDBJ databases">
        <title>Genomic Encyclopedia of Type Strains, Phase IV (KMG-IV): sequencing the most valuable type-strain genomes for metagenomic binning, comparative biology and taxonomic classification.</title>
        <authorList>
            <person name="Goeker M."/>
        </authorList>
    </citation>
    <scope>NUCLEOTIDE SEQUENCE [LARGE SCALE GENOMIC DNA]</scope>
    <source>
        <strain evidence="6 7">DSM 25540</strain>
    </source>
</reference>
<comment type="caution">
    <text evidence="6">The sequence shown here is derived from an EMBL/GenBank/DDBJ whole genome shotgun (WGS) entry which is preliminary data.</text>
</comment>
<evidence type="ECO:0000259" key="5">
    <source>
        <dbReference type="PROSITE" id="PS50931"/>
    </source>
</evidence>
<organism evidence="6 7">
    <name type="scientific">Geomicrobium sediminis</name>
    <dbReference type="NCBI Taxonomy" id="1347788"/>
    <lineage>
        <taxon>Bacteria</taxon>
        <taxon>Bacillati</taxon>
        <taxon>Bacillota</taxon>
        <taxon>Bacilli</taxon>
        <taxon>Bacillales</taxon>
        <taxon>Geomicrobium</taxon>
    </lineage>
</organism>
<dbReference type="PANTHER" id="PTHR30126">
    <property type="entry name" value="HTH-TYPE TRANSCRIPTIONAL REGULATOR"/>
    <property type="match status" value="1"/>
</dbReference>
<dbReference type="InterPro" id="IPR036390">
    <property type="entry name" value="WH_DNA-bd_sf"/>
</dbReference>
<dbReference type="GO" id="GO:0003677">
    <property type="term" value="F:DNA binding"/>
    <property type="evidence" value="ECO:0007669"/>
    <property type="project" value="UniProtKB-KW"/>
</dbReference>
<dbReference type="CDD" id="cd05466">
    <property type="entry name" value="PBP2_LTTR_substrate"/>
    <property type="match status" value="1"/>
</dbReference>
<evidence type="ECO:0000256" key="4">
    <source>
        <dbReference type="ARBA" id="ARBA00023163"/>
    </source>
</evidence>
<dbReference type="Pfam" id="PF03466">
    <property type="entry name" value="LysR_substrate"/>
    <property type="match status" value="1"/>
</dbReference>
<dbReference type="RefSeq" id="WP_204696337.1">
    <property type="nucleotide sequence ID" value="NZ_JAFBEC010000003.1"/>
</dbReference>
<keyword evidence="4" id="KW-0804">Transcription</keyword>
<feature type="domain" description="HTH lysR-type" evidence="5">
    <location>
        <begin position="1"/>
        <end position="58"/>
    </location>
</feature>
<evidence type="ECO:0000256" key="3">
    <source>
        <dbReference type="ARBA" id="ARBA00023125"/>
    </source>
</evidence>
<dbReference type="PROSITE" id="PS50931">
    <property type="entry name" value="HTH_LYSR"/>
    <property type="match status" value="1"/>
</dbReference>
<proteinExistence type="inferred from homology"/>
<dbReference type="InterPro" id="IPR036388">
    <property type="entry name" value="WH-like_DNA-bd_sf"/>
</dbReference>
<keyword evidence="2" id="KW-0805">Transcription regulation</keyword>
<keyword evidence="7" id="KW-1185">Reference proteome</keyword>
<comment type="similarity">
    <text evidence="1">Belongs to the LysR transcriptional regulatory family.</text>
</comment>
<evidence type="ECO:0000313" key="7">
    <source>
        <dbReference type="Proteomes" id="UP000741863"/>
    </source>
</evidence>
<gene>
    <name evidence="6" type="ORF">JOD17_001302</name>
</gene>
<keyword evidence="3 6" id="KW-0238">DNA-binding</keyword>
<dbReference type="PRINTS" id="PR00039">
    <property type="entry name" value="HTHLYSR"/>
</dbReference>
<evidence type="ECO:0000256" key="2">
    <source>
        <dbReference type="ARBA" id="ARBA00023015"/>
    </source>
</evidence>
<dbReference type="Gene3D" id="3.40.190.290">
    <property type="match status" value="1"/>
</dbReference>
<name>A0ABS2P9X7_9BACL</name>
<dbReference type="Pfam" id="PF00126">
    <property type="entry name" value="HTH_1"/>
    <property type="match status" value="1"/>
</dbReference>
<sequence>MEMKQLLTFKEAAESLNFTKTAKKLNFAQSSVTAHIRAIEEHVGMPLFERLGKRLILTEEGKRYKHFAEQMLDLDKASRTALQGEEESSGTLVVGAQESQCTYRLTPILKTFKAKYPNVELIFRPAHSEDMAREQLLDGTLDVAFIMDTAKPCKSLIVERLVEEGIALIASPEHSLHQKKKINAEDLIDETLLLTEAGCSYRNILEHSFFASNIAPANKIEFVSIEAIKQCVIANLGVALLPTMAVENDLKEGRVIQLDARFFTTPVYTHIAWHEDKHLSKPLQAFIDDTRKSFQALVH</sequence>
<dbReference type="Proteomes" id="UP000741863">
    <property type="component" value="Unassembled WGS sequence"/>
</dbReference>
<dbReference type="InterPro" id="IPR000847">
    <property type="entry name" value="LysR_HTH_N"/>
</dbReference>
<dbReference type="EMBL" id="JAFBEC010000003">
    <property type="protein sequence ID" value="MBM7632209.1"/>
    <property type="molecule type" value="Genomic_DNA"/>
</dbReference>
<dbReference type="PANTHER" id="PTHR30126:SF100">
    <property type="entry name" value="LYSR-FAMILY TRANSCRIPTIONAL REGULATOR"/>
    <property type="match status" value="1"/>
</dbReference>